<name>A0AAE8SYN6_9PEZI</name>
<keyword evidence="3" id="KW-1185">Reference proteome</keyword>
<accession>A0AAE8SYN6</accession>
<evidence type="ECO:0000256" key="1">
    <source>
        <dbReference type="SAM" id="MobiDB-lite"/>
    </source>
</evidence>
<evidence type="ECO:0008006" key="4">
    <source>
        <dbReference type="Google" id="ProtNLM"/>
    </source>
</evidence>
<dbReference type="Proteomes" id="UP001187682">
    <property type="component" value="Unassembled WGS sequence"/>
</dbReference>
<dbReference type="EMBL" id="ONZQ02000014">
    <property type="protein sequence ID" value="SPO06075.1"/>
    <property type="molecule type" value="Genomic_DNA"/>
</dbReference>
<protein>
    <recommendedName>
        <fullName evidence="4">Geranylgeranyl pyrophosphate synthetase</fullName>
    </recommendedName>
</protein>
<sequence>MTSAEIVAVISRRDLNTIETPPKASISDVAQLSSYNWIEAPTPTIVVPGSPSLWNPPPPRRLPKDTGLIYIAQNAGRHPDSPLEPLFRALYVSDPSFDIRSTDIVSDRNNIRKLLSFVNPGSSRNGREDFTINLEVVENTVIFCRAETKTHEFIAPHEFRGYGHEFEKAYTTDKIQDSTGHHRIISYRFGGLNLIIRHETDGYIGEKVAPSNGLSEGKVIPSDDLASGKVVPSDGDSLSSAVTSLSLSDGSSTPPGPGPKLDVEKRGQEIPLESTLEIKTRVHYKPIPFADVATQLWVSQTPNLVRAYHHNGVFKTPEVEDVTAEIKKWENHNQAHLRKLAGLISNILGVMKESGRSGNATCVLVYDASRDRLVVWKVDKRKMLPEDLYSKWARTGDCREAAVASSETKDQPAVQSPAQE</sequence>
<dbReference type="AlphaFoldDB" id="A0AAE8SYN6"/>
<feature type="compositionally biased region" description="Low complexity" evidence="1">
    <location>
        <begin position="235"/>
        <end position="253"/>
    </location>
</feature>
<feature type="region of interest" description="Disordered" evidence="1">
    <location>
        <begin position="230"/>
        <end position="268"/>
    </location>
</feature>
<gene>
    <name evidence="2" type="ORF">DNG_08764</name>
</gene>
<comment type="caution">
    <text evidence="2">The sequence shown here is derived from an EMBL/GenBank/DDBJ whole genome shotgun (WGS) entry which is preliminary data.</text>
</comment>
<dbReference type="PANTHER" id="PTHR35179:SF2">
    <property type="entry name" value="START DOMAIN-CONTAINING PROTEIN"/>
    <property type="match status" value="1"/>
</dbReference>
<evidence type="ECO:0000313" key="2">
    <source>
        <dbReference type="EMBL" id="SPO06075.1"/>
    </source>
</evidence>
<dbReference type="PANTHER" id="PTHR35179">
    <property type="entry name" value="PROTEIN CBG02620"/>
    <property type="match status" value="1"/>
</dbReference>
<organism evidence="2 3">
    <name type="scientific">Cephalotrichum gorgonifer</name>
    <dbReference type="NCBI Taxonomy" id="2041049"/>
    <lineage>
        <taxon>Eukaryota</taxon>
        <taxon>Fungi</taxon>
        <taxon>Dikarya</taxon>
        <taxon>Ascomycota</taxon>
        <taxon>Pezizomycotina</taxon>
        <taxon>Sordariomycetes</taxon>
        <taxon>Hypocreomycetidae</taxon>
        <taxon>Microascales</taxon>
        <taxon>Microascaceae</taxon>
        <taxon>Cephalotrichum</taxon>
    </lineage>
</organism>
<evidence type="ECO:0000313" key="3">
    <source>
        <dbReference type="Proteomes" id="UP001187682"/>
    </source>
</evidence>
<proteinExistence type="predicted"/>
<reference evidence="2" key="1">
    <citation type="submission" date="2018-03" db="EMBL/GenBank/DDBJ databases">
        <authorList>
            <person name="Guldener U."/>
        </authorList>
    </citation>
    <scope>NUCLEOTIDE SEQUENCE</scope>
</reference>